<dbReference type="InterPro" id="IPR002347">
    <property type="entry name" value="SDR_fam"/>
</dbReference>
<dbReference type="InterPro" id="IPR036291">
    <property type="entry name" value="NAD(P)-bd_dom_sf"/>
</dbReference>
<evidence type="ECO:0000313" key="5">
    <source>
        <dbReference type="EMBL" id="MDX5985920.1"/>
    </source>
</evidence>
<sequence length="250" mass="26440">MNISGNTILITGGGTGIGRALAEQFQARGNHVIVAGRRAEPLEALARDRPGIRTAVLDVSDAADIARFADTVASEHPALNVVIHNAGIMRAEDMTAQPYDLSDAEAMIATNLLGPIRLTAALLPHLRKQANPAILTVSSGLAFVPLVATPTYSATKAAIHSWSQSLRAQLADTGIDVIEIAPPAVATDLMPGHAENPNSMPLDAYIAETMALLEANPHGPENAVERVKFLRDAEHEGRYDAVFAALNQSH</sequence>
<name>A0ABU4PVC1_9SPHN</name>
<dbReference type="Pfam" id="PF00106">
    <property type="entry name" value="adh_short"/>
    <property type="match status" value="1"/>
</dbReference>
<gene>
    <name evidence="5" type="ORF">SIL82_16820</name>
</gene>
<organism evidence="5 6">
    <name type="scientific">Sphingomonas echinoides</name>
    <dbReference type="NCBI Taxonomy" id="59803"/>
    <lineage>
        <taxon>Bacteria</taxon>
        <taxon>Pseudomonadati</taxon>
        <taxon>Pseudomonadota</taxon>
        <taxon>Alphaproteobacteria</taxon>
        <taxon>Sphingomonadales</taxon>
        <taxon>Sphingomonadaceae</taxon>
        <taxon>Sphingomonas</taxon>
    </lineage>
</organism>
<evidence type="ECO:0000256" key="3">
    <source>
        <dbReference type="RuleBase" id="RU000363"/>
    </source>
</evidence>
<dbReference type="PROSITE" id="PS00061">
    <property type="entry name" value="ADH_SHORT"/>
    <property type="match status" value="1"/>
</dbReference>
<protein>
    <submittedName>
        <fullName evidence="5">SDR family NAD(P)-dependent oxidoreductase</fullName>
    </submittedName>
</protein>
<dbReference type="PANTHER" id="PTHR44196">
    <property type="entry name" value="DEHYDROGENASE/REDUCTASE SDR FAMILY MEMBER 7B"/>
    <property type="match status" value="1"/>
</dbReference>
<evidence type="ECO:0000259" key="4">
    <source>
        <dbReference type="SMART" id="SM00822"/>
    </source>
</evidence>
<evidence type="ECO:0000256" key="2">
    <source>
        <dbReference type="ARBA" id="ARBA00023002"/>
    </source>
</evidence>
<dbReference type="SMART" id="SM00822">
    <property type="entry name" value="PKS_KR"/>
    <property type="match status" value="1"/>
</dbReference>
<comment type="caution">
    <text evidence="5">The sequence shown here is derived from an EMBL/GenBank/DDBJ whole genome shotgun (WGS) entry which is preliminary data.</text>
</comment>
<comment type="similarity">
    <text evidence="1 3">Belongs to the short-chain dehydrogenases/reductases (SDR) family.</text>
</comment>
<feature type="domain" description="Ketoreductase" evidence="4">
    <location>
        <begin position="6"/>
        <end position="193"/>
    </location>
</feature>
<keyword evidence="2" id="KW-0560">Oxidoreductase</keyword>
<evidence type="ECO:0000313" key="6">
    <source>
        <dbReference type="Proteomes" id="UP001279660"/>
    </source>
</evidence>
<accession>A0ABU4PVC1</accession>
<dbReference type="PANTHER" id="PTHR44196:SF1">
    <property type="entry name" value="DEHYDROGENASE_REDUCTASE SDR FAMILY MEMBER 7B"/>
    <property type="match status" value="1"/>
</dbReference>
<evidence type="ECO:0000256" key="1">
    <source>
        <dbReference type="ARBA" id="ARBA00006484"/>
    </source>
</evidence>
<keyword evidence="6" id="KW-1185">Reference proteome</keyword>
<dbReference type="SUPFAM" id="SSF51735">
    <property type="entry name" value="NAD(P)-binding Rossmann-fold domains"/>
    <property type="match status" value="1"/>
</dbReference>
<dbReference type="Proteomes" id="UP001279660">
    <property type="component" value="Unassembled WGS sequence"/>
</dbReference>
<reference evidence="5 6" key="1">
    <citation type="submission" date="2023-11" db="EMBL/GenBank/DDBJ databases">
        <title>MicrobeMod: A computational toolkit for identifying prokaryotic methylation and restriction-modification with nanopore sequencing.</title>
        <authorList>
            <person name="Crits-Christoph A."/>
            <person name="Kang S.C."/>
            <person name="Lee H."/>
            <person name="Ostrov N."/>
        </authorList>
    </citation>
    <scope>NUCLEOTIDE SEQUENCE [LARGE SCALE GENOMIC DNA]</scope>
    <source>
        <strain evidence="5 6">ATCC 14820</strain>
    </source>
</reference>
<dbReference type="InterPro" id="IPR057326">
    <property type="entry name" value="KR_dom"/>
</dbReference>
<dbReference type="EMBL" id="JAWXXV010000001">
    <property type="protein sequence ID" value="MDX5985920.1"/>
    <property type="molecule type" value="Genomic_DNA"/>
</dbReference>
<dbReference type="RefSeq" id="WP_010407128.1">
    <property type="nucleotide sequence ID" value="NZ_JAWXXV010000001.1"/>
</dbReference>
<dbReference type="Gene3D" id="3.40.50.720">
    <property type="entry name" value="NAD(P)-binding Rossmann-like Domain"/>
    <property type="match status" value="1"/>
</dbReference>
<dbReference type="InterPro" id="IPR020904">
    <property type="entry name" value="Sc_DH/Rdtase_CS"/>
</dbReference>
<proteinExistence type="inferred from homology"/>
<dbReference type="PRINTS" id="PR00081">
    <property type="entry name" value="GDHRDH"/>
</dbReference>
<dbReference type="PRINTS" id="PR00080">
    <property type="entry name" value="SDRFAMILY"/>
</dbReference>